<dbReference type="RefSeq" id="WP_098317133.1">
    <property type="nucleotide sequence ID" value="NZ_NTYF01000023.1"/>
</dbReference>
<proteinExistence type="predicted"/>
<organism evidence="1 2">
    <name type="scientific">Bacillus thuringiensis</name>
    <dbReference type="NCBI Taxonomy" id="1428"/>
    <lineage>
        <taxon>Bacteria</taxon>
        <taxon>Bacillati</taxon>
        <taxon>Bacillota</taxon>
        <taxon>Bacilli</taxon>
        <taxon>Bacillales</taxon>
        <taxon>Bacillaceae</taxon>
        <taxon>Bacillus</taxon>
        <taxon>Bacillus cereus group</taxon>
    </lineage>
</organism>
<dbReference type="Proteomes" id="UP000219897">
    <property type="component" value="Unassembled WGS sequence"/>
</dbReference>
<evidence type="ECO:0008006" key="3">
    <source>
        <dbReference type="Google" id="ProtNLM"/>
    </source>
</evidence>
<sequence length="190" mass="22470">MMTKQETTKEFFTWLLEKAKIQTRQFGTFCKCVLKFEHLHTDVKVLTKKECRELQGVNRVVVVYFNRFLEEIEGRLEYRECKEDGTYTVLPLRDVFAELNPAGAGNPVYVYILKEDLDRFIPVTEVLDALDIEVRTEETKEEDYTLFKEEARAVVDEMVYQLEMDKALKDRDFELARQLHRARNSKLGLE</sequence>
<dbReference type="EMBL" id="NTYF01000023">
    <property type="protein sequence ID" value="PER55796.1"/>
    <property type="molecule type" value="Genomic_DNA"/>
</dbReference>
<evidence type="ECO:0000313" key="1">
    <source>
        <dbReference type="EMBL" id="PER55796.1"/>
    </source>
</evidence>
<gene>
    <name evidence="1" type="ORF">CN495_08580</name>
</gene>
<dbReference type="AlphaFoldDB" id="A0ABD6S7L0"/>
<evidence type="ECO:0000313" key="2">
    <source>
        <dbReference type="Proteomes" id="UP000219897"/>
    </source>
</evidence>
<accession>A0ABD6S7L0</accession>
<reference evidence="1 2" key="1">
    <citation type="submission" date="2017-09" db="EMBL/GenBank/DDBJ databases">
        <title>Large-scale bioinformatics analysis of Bacillus genomes uncovers conserved roles of natural products in bacterial physiology.</title>
        <authorList>
            <consortium name="Agbiome Team Llc"/>
            <person name="Bleich R.M."/>
            <person name="Kirk G.J."/>
            <person name="Santa Maria K.C."/>
            <person name="Allen S.E."/>
            <person name="Farag S."/>
            <person name="Shank E.A."/>
            <person name="Bowers A."/>
        </authorList>
    </citation>
    <scope>NUCLEOTIDE SEQUENCE [LARGE SCALE GENOMIC DNA]</scope>
    <source>
        <strain evidence="1 2">AFS005140</strain>
    </source>
</reference>
<protein>
    <recommendedName>
        <fullName evidence="3">IDEAL domain-containing protein</fullName>
    </recommendedName>
</protein>
<name>A0ABD6S7L0_BACTU</name>
<comment type="caution">
    <text evidence="1">The sequence shown here is derived from an EMBL/GenBank/DDBJ whole genome shotgun (WGS) entry which is preliminary data.</text>
</comment>